<organism evidence="1 2">
    <name type="scientific">Rotaria magnacalcarata</name>
    <dbReference type="NCBI Taxonomy" id="392030"/>
    <lineage>
        <taxon>Eukaryota</taxon>
        <taxon>Metazoa</taxon>
        <taxon>Spiralia</taxon>
        <taxon>Gnathifera</taxon>
        <taxon>Rotifera</taxon>
        <taxon>Eurotatoria</taxon>
        <taxon>Bdelloidea</taxon>
        <taxon>Philodinida</taxon>
        <taxon>Philodinidae</taxon>
        <taxon>Rotaria</taxon>
    </lineage>
</organism>
<protein>
    <submittedName>
        <fullName evidence="1">Uncharacterized protein</fullName>
    </submittedName>
</protein>
<name>A0A8S2UHF7_9BILA</name>
<feature type="non-terminal residue" evidence="1">
    <location>
        <position position="1"/>
    </location>
</feature>
<feature type="non-terminal residue" evidence="1">
    <location>
        <position position="84"/>
    </location>
</feature>
<evidence type="ECO:0000313" key="1">
    <source>
        <dbReference type="EMBL" id="CAF4345093.1"/>
    </source>
</evidence>
<dbReference type="Proteomes" id="UP000681720">
    <property type="component" value="Unassembled WGS sequence"/>
</dbReference>
<sequence>EECTILSNSSLAAQCEVLLIDVESRTDILQLINVMPNLRALSVRPKDNESNQLQSWEITENLIEWLHKNLPSNYTYSITRNFYN</sequence>
<gene>
    <name evidence="1" type="ORF">GIL414_LOCUS27723</name>
</gene>
<comment type="caution">
    <text evidence="1">The sequence shown here is derived from an EMBL/GenBank/DDBJ whole genome shotgun (WGS) entry which is preliminary data.</text>
</comment>
<dbReference type="AlphaFoldDB" id="A0A8S2UHF7"/>
<accession>A0A8S2UHF7</accession>
<proteinExistence type="predicted"/>
<reference evidence="1" key="1">
    <citation type="submission" date="2021-02" db="EMBL/GenBank/DDBJ databases">
        <authorList>
            <person name="Nowell W R."/>
        </authorList>
    </citation>
    <scope>NUCLEOTIDE SEQUENCE</scope>
</reference>
<evidence type="ECO:0000313" key="2">
    <source>
        <dbReference type="Proteomes" id="UP000681720"/>
    </source>
</evidence>
<dbReference type="EMBL" id="CAJOBJ010044898">
    <property type="protein sequence ID" value="CAF4345093.1"/>
    <property type="molecule type" value="Genomic_DNA"/>
</dbReference>